<dbReference type="RefSeq" id="WP_188741062.1">
    <property type="nucleotide sequence ID" value="NZ_BMII01000054.1"/>
</dbReference>
<evidence type="ECO:0000313" key="1">
    <source>
        <dbReference type="EMBL" id="GGB75757.1"/>
    </source>
</evidence>
<gene>
    <name evidence="1" type="ORF">GCM10011607_40050</name>
</gene>
<accession>A0ABQ1JVR5</accession>
<reference evidence="2" key="1">
    <citation type="journal article" date="2019" name="Int. J. Syst. Evol. Microbiol.">
        <title>The Global Catalogue of Microorganisms (GCM) 10K type strain sequencing project: providing services to taxonomists for standard genome sequencing and annotation.</title>
        <authorList>
            <consortium name="The Broad Institute Genomics Platform"/>
            <consortium name="The Broad Institute Genome Sequencing Center for Infectious Disease"/>
            <person name="Wu L."/>
            <person name="Ma J."/>
        </authorList>
    </citation>
    <scope>NUCLEOTIDE SEQUENCE [LARGE SCALE GENOMIC DNA]</scope>
    <source>
        <strain evidence="2">CGMCC 1.15339</strain>
    </source>
</reference>
<keyword evidence="2" id="KW-1185">Reference proteome</keyword>
<organism evidence="1 2">
    <name type="scientific">Shewanella inventionis</name>
    <dbReference type="NCBI Taxonomy" id="1738770"/>
    <lineage>
        <taxon>Bacteria</taxon>
        <taxon>Pseudomonadati</taxon>
        <taxon>Pseudomonadota</taxon>
        <taxon>Gammaproteobacteria</taxon>
        <taxon>Alteromonadales</taxon>
        <taxon>Shewanellaceae</taxon>
        <taxon>Shewanella</taxon>
    </lineage>
</organism>
<sequence>MRVVVKNGTLSNVSPSKLLLGIDVATATALAPEMPARIKHQQGVMPRLRNGALHQQAILIDCFNLPLSNYLLDVELNSWQ</sequence>
<name>A0ABQ1JVR5_9GAMM</name>
<evidence type="ECO:0000313" key="2">
    <source>
        <dbReference type="Proteomes" id="UP000617555"/>
    </source>
</evidence>
<proteinExistence type="predicted"/>
<comment type="caution">
    <text evidence="1">The sequence shown here is derived from an EMBL/GenBank/DDBJ whole genome shotgun (WGS) entry which is preliminary data.</text>
</comment>
<dbReference type="EMBL" id="BMII01000054">
    <property type="protein sequence ID" value="GGB75757.1"/>
    <property type="molecule type" value="Genomic_DNA"/>
</dbReference>
<protein>
    <submittedName>
        <fullName evidence="1">Uncharacterized protein</fullName>
    </submittedName>
</protein>
<dbReference type="Proteomes" id="UP000617555">
    <property type="component" value="Unassembled WGS sequence"/>
</dbReference>